<dbReference type="InterPro" id="IPR002942">
    <property type="entry name" value="S4_RNA-bd"/>
</dbReference>
<reference evidence="4 6" key="2">
    <citation type="submission" date="2017-12" db="EMBL/GenBank/DDBJ databases">
        <title>Phylogenetic diversity of female urinary microbiome.</title>
        <authorList>
            <person name="Thomas-White K."/>
            <person name="Wolfe A.J."/>
        </authorList>
    </citation>
    <scope>NUCLEOTIDE SEQUENCE [LARGE SCALE GENOMIC DNA]</scope>
    <source>
        <strain evidence="4 6">UMB0018</strain>
    </source>
</reference>
<proteinExistence type="predicted"/>
<dbReference type="EMBL" id="PKKM01000006">
    <property type="protein sequence ID" value="PKY64504.1"/>
    <property type="molecule type" value="Genomic_DNA"/>
</dbReference>
<name>A0A0V8RRC9_9ACTO</name>
<evidence type="ECO:0000256" key="1">
    <source>
        <dbReference type="PROSITE-ProRule" id="PRU00182"/>
    </source>
</evidence>
<dbReference type="Pfam" id="PF13275">
    <property type="entry name" value="S4_2"/>
    <property type="match status" value="1"/>
</dbReference>
<organism evidence="3 5">
    <name type="scientific">Schaalia odontolytica</name>
    <dbReference type="NCBI Taxonomy" id="1660"/>
    <lineage>
        <taxon>Bacteria</taxon>
        <taxon>Bacillati</taxon>
        <taxon>Actinomycetota</taxon>
        <taxon>Actinomycetes</taxon>
        <taxon>Actinomycetales</taxon>
        <taxon>Actinomycetaceae</taxon>
        <taxon>Schaalia</taxon>
    </lineage>
</organism>
<dbReference type="SUPFAM" id="SSF55174">
    <property type="entry name" value="Alpha-L RNA-binding motif"/>
    <property type="match status" value="1"/>
</dbReference>
<evidence type="ECO:0000313" key="4">
    <source>
        <dbReference type="EMBL" id="PKY64504.1"/>
    </source>
</evidence>
<accession>A0A0V8RRC9</accession>
<comment type="caution">
    <text evidence="3">The sequence shown here is derived from an EMBL/GenBank/DDBJ whole genome shotgun (WGS) entry which is preliminary data.</text>
</comment>
<dbReference type="CDD" id="cd00165">
    <property type="entry name" value="S4"/>
    <property type="match status" value="1"/>
</dbReference>
<evidence type="ECO:0000313" key="3">
    <source>
        <dbReference type="EMBL" id="KSW10603.1"/>
    </source>
</evidence>
<dbReference type="Proteomes" id="UP000234198">
    <property type="component" value="Unassembled WGS sequence"/>
</dbReference>
<dbReference type="SMART" id="SM00363">
    <property type="entry name" value="S4"/>
    <property type="match status" value="1"/>
</dbReference>
<feature type="domain" description="RNA-binding S4" evidence="2">
    <location>
        <begin position="12"/>
        <end position="71"/>
    </location>
</feature>
<dbReference type="Gene3D" id="3.10.290.10">
    <property type="entry name" value="RNA-binding S4 domain"/>
    <property type="match status" value="1"/>
</dbReference>
<dbReference type="OrthoDB" id="9811532at2"/>
<dbReference type="RefSeq" id="WP_060567462.1">
    <property type="nucleotide sequence ID" value="NZ_CP040006.1"/>
</dbReference>
<evidence type="ECO:0000313" key="6">
    <source>
        <dbReference type="Proteomes" id="UP000234198"/>
    </source>
</evidence>
<evidence type="ECO:0000259" key="2">
    <source>
        <dbReference type="SMART" id="SM00363"/>
    </source>
</evidence>
<dbReference type="AlphaFoldDB" id="A0A0V8RRC9"/>
<dbReference type="Proteomes" id="UP000054686">
    <property type="component" value="Unassembled WGS sequence"/>
</dbReference>
<dbReference type="GO" id="GO:0003723">
    <property type="term" value="F:RNA binding"/>
    <property type="evidence" value="ECO:0007669"/>
    <property type="project" value="UniProtKB-KW"/>
</dbReference>
<evidence type="ECO:0000313" key="5">
    <source>
        <dbReference type="Proteomes" id="UP000054686"/>
    </source>
</evidence>
<protein>
    <submittedName>
        <fullName evidence="4">RNA-binding S4 domain-containing protein</fullName>
    </submittedName>
</protein>
<dbReference type="EMBL" id="LLVT01000003">
    <property type="protein sequence ID" value="KSW10603.1"/>
    <property type="molecule type" value="Genomic_DNA"/>
</dbReference>
<keyword evidence="1" id="KW-0694">RNA-binding</keyword>
<dbReference type="InterPro" id="IPR036986">
    <property type="entry name" value="S4_RNA-bd_sf"/>
</dbReference>
<dbReference type="PROSITE" id="PS50889">
    <property type="entry name" value="S4"/>
    <property type="match status" value="1"/>
</dbReference>
<sequence length="76" mass="7867">MSTPTIPVRGEIKLGQFVKLASLAEDGAQARELIQAGDVTVNGEVETRRGHHLSAGDLVEVDAPWGKASAIVGSAS</sequence>
<reference evidence="3 5" key="1">
    <citation type="submission" date="2015-10" db="EMBL/GenBank/DDBJ databases">
        <title>Draft Genome of Actinomyces odontolyticus subsp. actinosynbacter strain XH001.</title>
        <authorList>
            <person name="Mclean J.S."/>
            <person name="He X."/>
        </authorList>
    </citation>
    <scope>NUCLEOTIDE SEQUENCE [LARGE SCALE GENOMIC DNA]</scope>
    <source>
        <strain evidence="3 5">XH001</strain>
    </source>
</reference>
<gene>
    <name evidence="3" type="ORF">APY09_08895</name>
    <name evidence="4" type="ORF">CYJ22_05395</name>
</gene>